<evidence type="ECO:0000313" key="22">
    <source>
        <dbReference type="Proteomes" id="UP000807159"/>
    </source>
</evidence>
<dbReference type="Pfam" id="PF00332">
    <property type="entry name" value="Glyco_hydro_17"/>
    <property type="match status" value="1"/>
</dbReference>
<dbReference type="Pfam" id="PF07983">
    <property type="entry name" value="X8"/>
    <property type="match status" value="1"/>
</dbReference>
<gene>
    <name evidence="21" type="ORF">H0E87_005710</name>
</gene>
<evidence type="ECO:0000256" key="15">
    <source>
        <dbReference type="ARBA" id="ARBA00033335"/>
    </source>
</evidence>
<evidence type="ECO:0000256" key="5">
    <source>
        <dbReference type="ARBA" id="ARBA00022475"/>
    </source>
</evidence>
<keyword evidence="13" id="KW-0449">Lipoprotein</keyword>
<dbReference type="InterPro" id="IPR012946">
    <property type="entry name" value="X8"/>
</dbReference>
<dbReference type="PANTHER" id="PTHR32227">
    <property type="entry name" value="GLUCAN ENDO-1,3-BETA-GLUCOSIDASE BG1-RELATED-RELATED"/>
    <property type="match status" value="1"/>
</dbReference>
<dbReference type="EMBL" id="JACEGQ020000002">
    <property type="protein sequence ID" value="KAH8517891.1"/>
    <property type="molecule type" value="Genomic_DNA"/>
</dbReference>
<keyword evidence="9" id="KW-0611">Plant defense</keyword>
<keyword evidence="14 18" id="KW-0326">Glycosidase</keyword>
<protein>
    <recommendedName>
        <fullName evidence="4">glucan endo-1,3-beta-D-glucosidase</fullName>
        <ecNumber evidence="4">3.2.1.39</ecNumber>
    </recommendedName>
    <alternativeName>
        <fullName evidence="15">(1-&gt;3)-beta-glucan endohydrolase</fullName>
    </alternativeName>
    <alternativeName>
        <fullName evidence="16">Beta-1,3-endoglucanase</fullName>
    </alternativeName>
</protein>
<keyword evidence="12" id="KW-0325">Glycoprotein</keyword>
<comment type="similarity">
    <text evidence="3 17">Belongs to the glycosyl hydrolase 17 family.</text>
</comment>
<dbReference type="AlphaFoldDB" id="A0A8T2ZKR3"/>
<reference evidence="21" key="1">
    <citation type="journal article" date="2021" name="J. Hered.">
        <title>Genome Assembly of Salicaceae Populus deltoides (Eastern Cottonwood) I-69 Based on Nanopore Sequencing and Hi-C Technologies.</title>
        <authorList>
            <person name="Bai S."/>
            <person name="Wu H."/>
            <person name="Zhang J."/>
            <person name="Pan Z."/>
            <person name="Zhao W."/>
            <person name="Li Z."/>
            <person name="Tong C."/>
        </authorList>
    </citation>
    <scope>NUCLEOTIDE SEQUENCE</scope>
    <source>
        <tissue evidence="21">Leaf</tissue>
    </source>
</reference>
<evidence type="ECO:0000256" key="13">
    <source>
        <dbReference type="ARBA" id="ARBA00023288"/>
    </source>
</evidence>
<evidence type="ECO:0000256" key="3">
    <source>
        <dbReference type="ARBA" id="ARBA00008773"/>
    </source>
</evidence>
<evidence type="ECO:0000256" key="12">
    <source>
        <dbReference type="ARBA" id="ARBA00023180"/>
    </source>
</evidence>
<keyword evidence="8 18" id="KW-0378">Hydrolase</keyword>
<accession>A0A8T2ZKR3</accession>
<evidence type="ECO:0000256" key="14">
    <source>
        <dbReference type="ARBA" id="ARBA00023295"/>
    </source>
</evidence>
<dbReference type="FunFam" id="1.20.58.1040:FF:000001">
    <property type="entry name" value="Glucan endo-1,3-beta-glucosidase 4"/>
    <property type="match status" value="1"/>
</dbReference>
<keyword evidence="5" id="KW-1003">Cell membrane</keyword>
<evidence type="ECO:0000256" key="4">
    <source>
        <dbReference type="ARBA" id="ARBA00012780"/>
    </source>
</evidence>
<evidence type="ECO:0000256" key="17">
    <source>
        <dbReference type="RuleBase" id="RU004335"/>
    </source>
</evidence>
<evidence type="ECO:0000256" key="18">
    <source>
        <dbReference type="RuleBase" id="RU004336"/>
    </source>
</evidence>
<comment type="catalytic activity">
    <reaction evidence="1">
        <text>Hydrolysis of (1-&gt;3)-beta-D-glucosidic linkages in (1-&gt;3)-beta-D-glucans.</text>
        <dbReference type="EC" id="3.2.1.39"/>
    </reaction>
</comment>
<dbReference type="InterPro" id="IPR000490">
    <property type="entry name" value="Glyco_hydro_17"/>
</dbReference>
<dbReference type="FunFam" id="3.20.20.80:FF:000002">
    <property type="entry name" value="Glucan endo-1,3-beta-glucosidase 3"/>
    <property type="match status" value="1"/>
</dbReference>
<dbReference type="GO" id="GO:0005975">
    <property type="term" value="P:carbohydrate metabolic process"/>
    <property type="evidence" value="ECO:0007669"/>
    <property type="project" value="InterPro"/>
</dbReference>
<keyword evidence="11" id="KW-1015">Disulfide bond</keyword>
<proteinExistence type="inferred from homology"/>
<dbReference type="SUPFAM" id="SSF51445">
    <property type="entry name" value="(Trans)glycosidases"/>
    <property type="match status" value="1"/>
</dbReference>
<dbReference type="GO" id="GO:0098552">
    <property type="term" value="C:side of membrane"/>
    <property type="evidence" value="ECO:0007669"/>
    <property type="project" value="UniProtKB-KW"/>
</dbReference>
<feature type="domain" description="X8" evidence="20">
    <location>
        <begin position="489"/>
        <end position="574"/>
    </location>
</feature>
<comment type="subcellular location">
    <subcellularLocation>
        <location evidence="2">Cell membrane</location>
        <topology evidence="2">Lipid-anchor</topology>
        <topology evidence="2">GPI-anchor</topology>
    </subcellularLocation>
</comment>
<feature type="region of interest" description="Disordered" evidence="19">
    <location>
        <begin position="461"/>
        <end position="481"/>
    </location>
</feature>
<evidence type="ECO:0000256" key="2">
    <source>
        <dbReference type="ARBA" id="ARBA00004609"/>
    </source>
</evidence>
<evidence type="ECO:0000313" key="21">
    <source>
        <dbReference type="EMBL" id="KAH8517891.1"/>
    </source>
</evidence>
<keyword evidence="22" id="KW-1185">Reference proteome</keyword>
<comment type="caution">
    <text evidence="21">The sequence shown here is derived from an EMBL/GenBank/DDBJ whole genome shotgun (WGS) entry which is preliminary data.</text>
</comment>
<organism evidence="21 22">
    <name type="scientific">Populus deltoides</name>
    <name type="common">Eastern poplar</name>
    <name type="synonym">Eastern cottonwood</name>
    <dbReference type="NCBI Taxonomy" id="3696"/>
    <lineage>
        <taxon>Eukaryota</taxon>
        <taxon>Viridiplantae</taxon>
        <taxon>Streptophyta</taxon>
        <taxon>Embryophyta</taxon>
        <taxon>Tracheophyta</taxon>
        <taxon>Spermatophyta</taxon>
        <taxon>Magnoliopsida</taxon>
        <taxon>eudicotyledons</taxon>
        <taxon>Gunneridae</taxon>
        <taxon>Pentapetalae</taxon>
        <taxon>rosids</taxon>
        <taxon>fabids</taxon>
        <taxon>Malpighiales</taxon>
        <taxon>Salicaceae</taxon>
        <taxon>Saliceae</taxon>
        <taxon>Populus</taxon>
    </lineage>
</organism>
<evidence type="ECO:0000256" key="7">
    <source>
        <dbReference type="ARBA" id="ARBA00022729"/>
    </source>
</evidence>
<evidence type="ECO:0000256" key="8">
    <source>
        <dbReference type="ARBA" id="ARBA00022801"/>
    </source>
</evidence>
<dbReference type="GO" id="GO:0005886">
    <property type="term" value="C:plasma membrane"/>
    <property type="evidence" value="ECO:0007669"/>
    <property type="project" value="UniProtKB-SubCell"/>
</dbReference>
<dbReference type="GO" id="GO:0009506">
    <property type="term" value="C:plasmodesma"/>
    <property type="evidence" value="ECO:0007669"/>
    <property type="project" value="UniProtKB-ARBA"/>
</dbReference>
<dbReference type="GO" id="GO:0006952">
    <property type="term" value="P:defense response"/>
    <property type="evidence" value="ECO:0007669"/>
    <property type="project" value="UniProtKB-KW"/>
</dbReference>
<evidence type="ECO:0000256" key="16">
    <source>
        <dbReference type="ARBA" id="ARBA00033417"/>
    </source>
</evidence>
<evidence type="ECO:0000256" key="11">
    <source>
        <dbReference type="ARBA" id="ARBA00023157"/>
    </source>
</evidence>
<keyword evidence="7" id="KW-0732">Signal</keyword>
<evidence type="ECO:0000256" key="9">
    <source>
        <dbReference type="ARBA" id="ARBA00022821"/>
    </source>
</evidence>
<dbReference type="GO" id="GO:0042973">
    <property type="term" value="F:glucan endo-1,3-beta-D-glucosidase activity"/>
    <property type="evidence" value="ECO:0007669"/>
    <property type="project" value="UniProtKB-EC"/>
</dbReference>
<dbReference type="Gene3D" id="3.20.20.80">
    <property type="entry name" value="Glycosidases"/>
    <property type="match status" value="1"/>
</dbReference>
<evidence type="ECO:0000256" key="19">
    <source>
        <dbReference type="SAM" id="MobiDB-lite"/>
    </source>
</evidence>
<evidence type="ECO:0000256" key="1">
    <source>
        <dbReference type="ARBA" id="ARBA00000382"/>
    </source>
</evidence>
<evidence type="ECO:0000256" key="10">
    <source>
        <dbReference type="ARBA" id="ARBA00023136"/>
    </source>
</evidence>
<keyword evidence="10" id="KW-0472">Membrane</keyword>
<dbReference type="InterPro" id="IPR017853">
    <property type="entry name" value="GH"/>
</dbReference>
<dbReference type="Gene3D" id="1.20.58.1040">
    <property type="match status" value="1"/>
</dbReference>
<dbReference type="Proteomes" id="UP000807159">
    <property type="component" value="Chromosome 2"/>
</dbReference>
<dbReference type="SMART" id="SM00768">
    <property type="entry name" value="X8"/>
    <property type="match status" value="1"/>
</dbReference>
<dbReference type="InterPro" id="IPR044965">
    <property type="entry name" value="Glyco_hydro_17_plant"/>
</dbReference>
<name>A0A8T2ZKR3_POPDE</name>
<evidence type="ECO:0000259" key="20">
    <source>
        <dbReference type="SMART" id="SM00768"/>
    </source>
</evidence>
<dbReference type="EC" id="3.2.1.39" evidence="4"/>
<keyword evidence="6" id="KW-0336">GPI-anchor</keyword>
<sequence>MVVYGSYRGVMVGHRGMIWFVSLKGDDEWSRVKRYVDNDKDSGSGLVFMVVWKSRGPTTASRSPKRTLLFFPFILPCQTLTFPRTPTAPLTISFQHPSLALLPEESESMEPYFLSSFLLLVCIFTSADAGSIGVNYGRIANNLPAATKVVQLVKSQGLERIKVYDTDPLVLKALSGCGIKVTVDLPNELLYSAAKNPYFARTWVQKNVVAYHPSTQIEAIAVGNEVFVDPHNTTKFLIPAMRNIHQALVKFNLHSSIKISSPVALSALQSSYPSSAGSFRPELIEPVFKPMLDFLRQTGSYLMVNAYPFFAYESNSDVISLDYALLRENPGVVDSGNGLRYFSLFDAQIDAVFAALSALKYDDIKIVVTETGWPSKGDENEIGSGVENAAAYNGNLVRRILTGGGTPLRPQADLTVYLFALFNENEKDGPTSERNYGLFYPDEQKVYDIPFTVEGLKSYKDSNRSSDTGSHQVAAPVNGGVSKSTTGKTWCVANPDAGKQKLQAGLDFACGEGGADCRPIQPGATCYDPNTLVAHSSFAFNSYYQKQGRGMGDCYFGGAAYVVTQEPKFGQCEFPTGY</sequence>
<dbReference type="PROSITE" id="PS00587">
    <property type="entry name" value="GLYCOSYL_HYDROL_F17"/>
    <property type="match status" value="1"/>
</dbReference>
<evidence type="ECO:0000256" key="6">
    <source>
        <dbReference type="ARBA" id="ARBA00022622"/>
    </source>
</evidence>